<reference evidence="2 3" key="1">
    <citation type="submission" date="2018-09" db="EMBL/GenBank/DDBJ databases">
        <title>Discovery and Ecogenomic Context for Candidatus Cryosericales, a Global Caldiserica Order Active in Thawing Permafrost.</title>
        <authorList>
            <person name="Martinez M.A."/>
            <person name="Woodcroft B.J."/>
            <person name="Ignacio Espinoza J.C."/>
            <person name="Zayed A."/>
            <person name="Singleton C.M."/>
            <person name="Boyd J."/>
            <person name="Li Y.-F."/>
            <person name="Purvine S."/>
            <person name="Maughan H."/>
            <person name="Hodgkins S.B."/>
            <person name="Anderson D."/>
            <person name="Sederholm M."/>
            <person name="Temperton B."/>
            <person name="Saleska S.R."/>
            <person name="Tyson G.W."/>
            <person name="Rich V.I."/>
        </authorList>
    </citation>
    <scope>NUCLEOTIDE SEQUENCE [LARGE SCALE GENOMIC DNA]</scope>
    <source>
        <strain evidence="2 3">SMC5</strain>
    </source>
</reference>
<dbReference type="AlphaFoldDB" id="A0A398D761"/>
<name>A0A398D761_9BACT</name>
<dbReference type="EMBL" id="QXIU01000176">
    <property type="protein sequence ID" value="RIE09289.1"/>
    <property type="molecule type" value="Genomic_DNA"/>
</dbReference>
<sequence length="114" mass="12436">MKASRLVILLVLAAVFAAMLGFSPAVAAAPPSSVLILNSYDQGYSWTDGEVAGIRSVLGDSPSWVQLSVEYLDWRRFPSQQNHDQVEKLLQTRYGASKPDVLIVTDNPALDFAL</sequence>
<feature type="signal peptide" evidence="1">
    <location>
        <begin position="1"/>
        <end position="27"/>
    </location>
</feature>
<dbReference type="Proteomes" id="UP000266489">
    <property type="component" value="Unassembled WGS sequence"/>
</dbReference>
<proteinExistence type="predicted"/>
<feature type="chain" id="PRO_5018118112" evidence="1">
    <location>
        <begin position="28"/>
        <end position="114"/>
    </location>
</feature>
<accession>A0A398D761</accession>
<evidence type="ECO:0000256" key="1">
    <source>
        <dbReference type="SAM" id="SignalP"/>
    </source>
</evidence>
<feature type="non-terminal residue" evidence="2">
    <location>
        <position position="114"/>
    </location>
</feature>
<gene>
    <name evidence="2" type="ORF">SMC5_07205</name>
</gene>
<keyword evidence="1" id="KW-0732">Signal</keyword>
<evidence type="ECO:0000313" key="2">
    <source>
        <dbReference type="EMBL" id="RIE09289.1"/>
    </source>
</evidence>
<organism evidence="2 3">
    <name type="scientific">Candidatus Cryosericum odellii</name>
    <dbReference type="NCBI Taxonomy" id="2290917"/>
    <lineage>
        <taxon>Bacteria</taxon>
        <taxon>Pseudomonadati</taxon>
        <taxon>Caldisericota/Cryosericota group</taxon>
        <taxon>Candidatus Cryosericota</taxon>
        <taxon>Candidatus Cryosericia</taxon>
        <taxon>Candidatus Cryosericales</taxon>
        <taxon>Candidatus Cryosericaceae</taxon>
        <taxon>Candidatus Cryosericum</taxon>
    </lineage>
</organism>
<evidence type="ECO:0000313" key="3">
    <source>
        <dbReference type="Proteomes" id="UP000266489"/>
    </source>
</evidence>
<protein>
    <submittedName>
        <fullName evidence="2">GGDEF domain-containing protein</fullName>
    </submittedName>
</protein>
<comment type="caution">
    <text evidence="2">The sequence shown here is derived from an EMBL/GenBank/DDBJ whole genome shotgun (WGS) entry which is preliminary data.</text>
</comment>